<organism evidence="2 3">
    <name type="scientific">Helicobacter saguini</name>
    <dbReference type="NCBI Taxonomy" id="1548018"/>
    <lineage>
        <taxon>Bacteria</taxon>
        <taxon>Pseudomonadati</taxon>
        <taxon>Campylobacterota</taxon>
        <taxon>Epsilonproteobacteria</taxon>
        <taxon>Campylobacterales</taxon>
        <taxon>Helicobacteraceae</taxon>
        <taxon>Helicobacter</taxon>
    </lineage>
</organism>
<dbReference type="EMBL" id="JRMP02000030">
    <property type="protein sequence ID" value="TLD91653.1"/>
    <property type="molecule type" value="Genomic_DNA"/>
</dbReference>
<sequence>MGMLDDLWDYLVTGRSESDGRVIKCPATNGQTSVKCGAVVTRLKRVETTSWGRLSKEEKNWTKDYRCPSCGKTIKVQCVDGTKIYTSVVR</sequence>
<evidence type="ECO:0000313" key="4">
    <source>
        <dbReference type="Proteomes" id="UP000477070"/>
    </source>
</evidence>
<reference evidence="2" key="3">
    <citation type="submission" date="2018-04" db="EMBL/GenBank/DDBJ databases">
        <authorList>
            <person name="Sheh A."/>
            <person name="Shen Z."/>
            <person name="Mannion A.J."/>
            <person name="Fox J.G."/>
        </authorList>
    </citation>
    <scope>NUCLEOTIDE SEQUENCE</scope>
    <source>
        <strain evidence="2">MIT 97-6194</strain>
    </source>
</reference>
<dbReference type="RefSeq" id="WP_034569764.1">
    <property type="nucleotide sequence ID" value="NZ_JRMP02000030.1"/>
</dbReference>
<evidence type="ECO:0000313" key="3">
    <source>
        <dbReference type="Proteomes" id="UP000029714"/>
    </source>
</evidence>
<dbReference type="STRING" id="1548018.LS64_01650"/>
<reference evidence="2 3" key="1">
    <citation type="journal article" date="2014" name="Genome Announc.">
        <title>Draft genome sequences of eight enterohepatic helicobacter species isolated from both laboratory and wild rodents.</title>
        <authorList>
            <person name="Sheh A."/>
            <person name="Shen Z."/>
            <person name="Fox J.G."/>
        </authorList>
    </citation>
    <scope>NUCLEOTIDE SEQUENCE [LARGE SCALE GENOMIC DNA]</scope>
    <source>
        <strain evidence="2 3">MIT 97-6194</strain>
    </source>
</reference>
<proteinExistence type="predicted"/>
<gene>
    <name evidence="1" type="ORF">DCO61_08820</name>
    <name evidence="2" type="ORF">LS64_011525</name>
</gene>
<reference evidence="2 3" key="2">
    <citation type="journal article" date="2016" name="Infect. Immun.">
        <title>Helicobacter saguini, a Novel Helicobacter Isolated from Cotton-Top Tamarins with Ulcerative Colitis, Has Proinflammatory Properties and Induces Typhlocolitis and Dysplasia in Gnotobiotic IL-10-/- Mice.</title>
        <authorList>
            <person name="Shen Z."/>
            <person name="Mannion A."/>
            <person name="Whary M.T."/>
            <person name="Muthupalani S."/>
            <person name="Sheh A."/>
            <person name="Feng Y."/>
            <person name="Gong G."/>
            <person name="Vandamme P."/>
            <person name="Holcombe H.R."/>
            <person name="Paster B.J."/>
            <person name="Fox J.G."/>
        </authorList>
    </citation>
    <scope>NUCLEOTIDE SEQUENCE [LARGE SCALE GENOMIC DNA]</scope>
    <source>
        <strain evidence="2 3">MIT 97-6194</strain>
    </source>
</reference>
<reference evidence="1 4" key="4">
    <citation type="submission" date="2019-12" db="EMBL/GenBank/DDBJ databases">
        <title>Multi-Generational Helicobacter saguini Isolates.</title>
        <authorList>
            <person name="Mannion A."/>
            <person name="Shen Z."/>
            <person name="Fox J.G."/>
        </authorList>
    </citation>
    <scope>NUCLEOTIDE SEQUENCE [LARGE SCALE GENOMIC DNA]</scope>
    <source>
        <strain evidence="1">16-048</strain>
        <strain evidence="4">16-048 (F4)</strain>
    </source>
</reference>
<dbReference type="Proteomes" id="UP000029714">
    <property type="component" value="Unassembled WGS sequence"/>
</dbReference>
<evidence type="ECO:0000313" key="1">
    <source>
        <dbReference type="EMBL" id="MWV70094.1"/>
    </source>
</evidence>
<keyword evidence="3" id="KW-1185">Reference proteome</keyword>
<dbReference type="AlphaFoldDB" id="A0A347VQM5"/>
<accession>A0A347VQM5</accession>
<protein>
    <submittedName>
        <fullName evidence="2">Uncharacterized protein</fullName>
    </submittedName>
</protein>
<dbReference type="EMBL" id="QBIU01000002">
    <property type="protein sequence ID" value="MWV70094.1"/>
    <property type="molecule type" value="Genomic_DNA"/>
</dbReference>
<comment type="caution">
    <text evidence="2">The sequence shown here is derived from an EMBL/GenBank/DDBJ whole genome shotgun (WGS) entry which is preliminary data.</text>
</comment>
<dbReference type="Proteomes" id="UP000477070">
    <property type="component" value="Unassembled WGS sequence"/>
</dbReference>
<name>A0A347VQM5_9HELI</name>
<evidence type="ECO:0000313" key="2">
    <source>
        <dbReference type="EMBL" id="TLD91653.1"/>
    </source>
</evidence>